<evidence type="ECO:0000313" key="2">
    <source>
        <dbReference type="Proteomes" id="UP000580250"/>
    </source>
</evidence>
<sequence>MKIARYLFQQLFSCTFESVHLDKFTFNPQMINLLFDENKTKIPLQIHSQEAYLFINYRDYDSCILLKFILNHLISNLFGIYFGRRIYSEQQNFLFKISTNAGNKLSKVSYAYPDLRQLYNLIIQHIETSKDISKMVKEIKFGILREPLLSERAENIEINAEDNLISTKYQLSNKYNPKMKFSICIEEINESYFKVEIKGID</sequence>
<evidence type="ECO:0000313" key="1">
    <source>
        <dbReference type="EMBL" id="CAD2154005.1"/>
    </source>
</evidence>
<comment type="caution">
    <text evidence="1">The sequence shown here is derived from an EMBL/GenBank/DDBJ whole genome shotgun (WGS) entry which is preliminary data.</text>
</comment>
<gene>
    <name evidence="1" type="ORF">MENT_LOCUS11325</name>
</gene>
<name>A0A6V7UET2_MELEN</name>
<dbReference type="EMBL" id="CAJEWN010000055">
    <property type="protein sequence ID" value="CAD2154005.1"/>
    <property type="molecule type" value="Genomic_DNA"/>
</dbReference>
<accession>A0A6V7UET2</accession>
<dbReference type="AlphaFoldDB" id="A0A6V7UET2"/>
<protein>
    <submittedName>
        <fullName evidence="1">Uncharacterized protein</fullName>
    </submittedName>
</protein>
<dbReference type="Proteomes" id="UP000580250">
    <property type="component" value="Unassembled WGS sequence"/>
</dbReference>
<proteinExistence type="predicted"/>
<reference evidence="1 2" key="1">
    <citation type="submission" date="2020-08" db="EMBL/GenBank/DDBJ databases">
        <authorList>
            <person name="Koutsovoulos G."/>
            <person name="Danchin GJ E."/>
        </authorList>
    </citation>
    <scope>NUCLEOTIDE SEQUENCE [LARGE SCALE GENOMIC DNA]</scope>
</reference>
<organism evidence="1 2">
    <name type="scientific">Meloidogyne enterolobii</name>
    <name type="common">Root-knot nematode worm</name>
    <name type="synonym">Meloidogyne mayaguensis</name>
    <dbReference type="NCBI Taxonomy" id="390850"/>
    <lineage>
        <taxon>Eukaryota</taxon>
        <taxon>Metazoa</taxon>
        <taxon>Ecdysozoa</taxon>
        <taxon>Nematoda</taxon>
        <taxon>Chromadorea</taxon>
        <taxon>Rhabditida</taxon>
        <taxon>Tylenchina</taxon>
        <taxon>Tylenchomorpha</taxon>
        <taxon>Tylenchoidea</taxon>
        <taxon>Meloidogynidae</taxon>
        <taxon>Meloidogyninae</taxon>
        <taxon>Meloidogyne</taxon>
    </lineage>
</organism>